<dbReference type="PATRIC" id="fig|55758.3.peg.1570"/>
<evidence type="ECO:0000313" key="2">
    <source>
        <dbReference type="EMBL" id="KZX11661.1"/>
    </source>
</evidence>
<comment type="caution">
    <text evidence="2">The sequence shown here is derived from an EMBL/GenBank/DDBJ whole genome shotgun (WGS) entry which is preliminary data.</text>
</comment>
<dbReference type="SUPFAM" id="SSF50346">
    <property type="entry name" value="PRC-barrel domain"/>
    <property type="match status" value="1"/>
</dbReference>
<keyword evidence="3" id="KW-1185">Reference proteome</keyword>
<sequence>MKTMNINAEPKATPIMEEKLWGEIKTYEVATNNARRLGILEELVINEKSGKIVDIVVQTENDKNVRIKGARKEGNMLYIPFAKVEKVGEFIIVAE</sequence>
<dbReference type="InterPro" id="IPR027275">
    <property type="entry name" value="PRC-brl_dom"/>
</dbReference>
<gene>
    <name evidence="2" type="ORF">MBFIL_13840</name>
</gene>
<reference evidence="2 3" key="1">
    <citation type="submission" date="2016-04" db="EMBL/GenBank/DDBJ databases">
        <title>Genome sequence of Methanobrevibacter filiformis DSM 11501.</title>
        <authorList>
            <person name="Poehlein A."/>
            <person name="Seedorf H."/>
            <person name="Daniel R."/>
        </authorList>
    </citation>
    <scope>NUCLEOTIDE SEQUENCE [LARGE SCALE GENOMIC DNA]</scope>
    <source>
        <strain evidence="2 3">DSM 11501</strain>
    </source>
</reference>
<dbReference type="PANTHER" id="PTHR38137:SF2">
    <property type="entry name" value="PRC-BARREL DOMAIN-CONTAINING PROTEIN"/>
    <property type="match status" value="1"/>
</dbReference>
<dbReference type="Proteomes" id="UP000077066">
    <property type="component" value="Unassembled WGS sequence"/>
</dbReference>
<name>A0A166A7A5_9EURY</name>
<accession>A0A166A7A5</accession>
<protein>
    <submittedName>
        <fullName evidence="2">PRC-barrel domain protein</fullName>
    </submittedName>
</protein>
<dbReference type="RefSeq" id="WP_245637475.1">
    <property type="nucleotide sequence ID" value="NZ_LWMT01000244.1"/>
</dbReference>
<dbReference type="EMBL" id="LWMT01000244">
    <property type="protein sequence ID" value="KZX11661.1"/>
    <property type="molecule type" value="Genomic_DNA"/>
</dbReference>
<dbReference type="PANTHER" id="PTHR38137">
    <property type="entry name" value="PRC-BARREL DOMAIN PROTEIN"/>
    <property type="match status" value="1"/>
</dbReference>
<evidence type="ECO:0000313" key="3">
    <source>
        <dbReference type="Proteomes" id="UP000077066"/>
    </source>
</evidence>
<organism evidence="2 3">
    <name type="scientific">Methanobrevibacter filiformis</name>
    <dbReference type="NCBI Taxonomy" id="55758"/>
    <lineage>
        <taxon>Archaea</taxon>
        <taxon>Methanobacteriati</taxon>
        <taxon>Methanobacteriota</taxon>
        <taxon>Methanomada group</taxon>
        <taxon>Methanobacteria</taxon>
        <taxon>Methanobacteriales</taxon>
        <taxon>Methanobacteriaceae</taxon>
        <taxon>Methanobrevibacter</taxon>
    </lineage>
</organism>
<dbReference type="AlphaFoldDB" id="A0A166A7A5"/>
<dbReference type="Gene3D" id="2.30.30.240">
    <property type="entry name" value="PRC-barrel domain"/>
    <property type="match status" value="1"/>
</dbReference>
<dbReference type="STRING" id="55758.MBFIL_13840"/>
<dbReference type="InterPro" id="IPR011033">
    <property type="entry name" value="PRC_barrel-like_sf"/>
</dbReference>
<proteinExistence type="predicted"/>
<evidence type="ECO:0000259" key="1">
    <source>
        <dbReference type="Pfam" id="PF05239"/>
    </source>
</evidence>
<dbReference type="Pfam" id="PF05239">
    <property type="entry name" value="PRC"/>
    <property type="match status" value="1"/>
</dbReference>
<feature type="domain" description="PRC-barrel" evidence="1">
    <location>
        <begin position="16"/>
        <end position="93"/>
    </location>
</feature>